<dbReference type="Gene3D" id="3.50.50.60">
    <property type="entry name" value="FAD/NAD(P)-binding domain"/>
    <property type="match status" value="1"/>
</dbReference>
<organism evidence="3 4">
    <name type="scientific">Clohesyomyces aquaticus</name>
    <dbReference type="NCBI Taxonomy" id="1231657"/>
    <lineage>
        <taxon>Eukaryota</taxon>
        <taxon>Fungi</taxon>
        <taxon>Dikarya</taxon>
        <taxon>Ascomycota</taxon>
        <taxon>Pezizomycotina</taxon>
        <taxon>Dothideomycetes</taxon>
        <taxon>Pleosporomycetidae</taxon>
        <taxon>Pleosporales</taxon>
        <taxon>Lindgomycetaceae</taxon>
        <taxon>Clohesyomyces</taxon>
    </lineage>
</organism>
<dbReference type="OrthoDB" id="269227at2759"/>
<dbReference type="EMBL" id="MCFA01000078">
    <property type="protein sequence ID" value="ORY10074.1"/>
    <property type="molecule type" value="Genomic_DNA"/>
</dbReference>
<dbReference type="InterPro" id="IPR012132">
    <property type="entry name" value="GMC_OxRdtase"/>
</dbReference>
<feature type="domain" description="Glucose-methanol-choline oxidoreductase C-terminal" evidence="2">
    <location>
        <begin position="277"/>
        <end position="388"/>
    </location>
</feature>
<proteinExistence type="inferred from homology"/>
<accession>A0A1Y1ZIQ2</accession>
<dbReference type="PANTHER" id="PTHR11552">
    <property type="entry name" value="GLUCOSE-METHANOL-CHOLINE GMC OXIDOREDUCTASE"/>
    <property type="match status" value="1"/>
</dbReference>
<dbReference type="Gene3D" id="3.30.560.10">
    <property type="entry name" value="Glucose Oxidase, domain 3"/>
    <property type="match status" value="1"/>
</dbReference>
<reference evidence="3 4" key="1">
    <citation type="submission" date="2016-07" db="EMBL/GenBank/DDBJ databases">
        <title>Pervasive Adenine N6-methylation of Active Genes in Fungi.</title>
        <authorList>
            <consortium name="DOE Joint Genome Institute"/>
            <person name="Mondo S.J."/>
            <person name="Dannebaum R.O."/>
            <person name="Kuo R.C."/>
            <person name="Labutti K."/>
            <person name="Haridas S."/>
            <person name="Kuo A."/>
            <person name="Salamov A."/>
            <person name="Ahrendt S.R."/>
            <person name="Lipzen A."/>
            <person name="Sullivan W."/>
            <person name="Andreopoulos W.B."/>
            <person name="Clum A."/>
            <person name="Lindquist E."/>
            <person name="Daum C."/>
            <person name="Ramamoorthy G.K."/>
            <person name="Gryganskyi A."/>
            <person name="Culley D."/>
            <person name="Magnuson J.K."/>
            <person name="James T.Y."/>
            <person name="O'Malley M.A."/>
            <person name="Stajich J.E."/>
            <person name="Spatafora J.W."/>
            <person name="Visel A."/>
            <person name="Grigoriev I.V."/>
        </authorList>
    </citation>
    <scope>NUCLEOTIDE SEQUENCE [LARGE SCALE GENOMIC DNA]</scope>
    <source>
        <strain evidence="3 4">CBS 115471</strain>
    </source>
</reference>
<evidence type="ECO:0000259" key="2">
    <source>
        <dbReference type="Pfam" id="PF05199"/>
    </source>
</evidence>
<evidence type="ECO:0000256" key="1">
    <source>
        <dbReference type="ARBA" id="ARBA00010790"/>
    </source>
</evidence>
<evidence type="ECO:0000313" key="3">
    <source>
        <dbReference type="EMBL" id="ORY10074.1"/>
    </source>
</evidence>
<dbReference type="Proteomes" id="UP000193144">
    <property type="component" value="Unassembled WGS sequence"/>
</dbReference>
<dbReference type="InterPro" id="IPR007867">
    <property type="entry name" value="GMC_OxRtase_C"/>
</dbReference>
<gene>
    <name evidence="3" type="ORF">BCR34DRAFT_674383</name>
</gene>
<dbReference type="STRING" id="1231657.A0A1Y1ZIQ2"/>
<dbReference type="GO" id="GO:0016614">
    <property type="term" value="F:oxidoreductase activity, acting on CH-OH group of donors"/>
    <property type="evidence" value="ECO:0007669"/>
    <property type="project" value="InterPro"/>
</dbReference>
<comment type="caution">
    <text evidence="3">The sequence shown here is derived from an EMBL/GenBank/DDBJ whole genome shotgun (WGS) entry which is preliminary data.</text>
</comment>
<keyword evidence="4" id="KW-1185">Reference proteome</keyword>
<dbReference type="GO" id="GO:0050660">
    <property type="term" value="F:flavin adenine dinucleotide binding"/>
    <property type="evidence" value="ECO:0007669"/>
    <property type="project" value="InterPro"/>
</dbReference>
<protein>
    <recommendedName>
        <fullName evidence="2">Glucose-methanol-choline oxidoreductase C-terminal domain-containing protein</fullName>
    </recommendedName>
</protein>
<name>A0A1Y1ZIQ2_9PLEO</name>
<dbReference type="Pfam" id="PF05199">
    <property type="entry name" value="GMC_oxred_C"/>
    <property type="match status" value="1"/>
</dbReference>
<dbReference type="InterPro" id="IPR036188">
    <property type="entry name" value="FAD/NAD-bd_sf"/>
</dbReference>
<dbReference type="SUPFAM" id="SSF54373">
    <property type="entry name" value="FAD-linked reductases, C-terminal domain"/>
    <property type="match status" value="1"/>
</dbReference>
<evidence type="ECO:0000313" key="4">
    <source>
        <dbReference type="Proteomes" id="UP000193144"/>
    </source>
</evidence>
<dbReference type="PANTHER" id="PTHR11552:SF210">
    <property type="entry name" value="GLUCOSE-METHANOL-CHOLINE OXIDOREDUCTASE N-TERMINAL DOMAIN-CONTAINING PROTEIN-RELATED"/>
    <property type="match status" value="1"/>
</dbReference>
<dbReference type="AlphaFoldDB" id="A0A1Y1ZIQ2"/>
<sequence>MKFKNDYATVRVVVLEAGEDMATDHMITTPALFRTLLGSAVDWNIAALGNKTIAIPHGKAHTLHVPTNPAVREHLHLDYVDENICGHSGPIHARSPEDLNNPLPKAWIQALNTLNHPSSAYLAPMRHQSNLTVITDANVQMINLLELSFIGSASLLNGREIPVHVENPHVEENLQDHPMTGMSFEVREDLSAFQAAMEQCEKNKSGPLAVAGILLYAFLPPQEIIVEENGKSLRKLVERISYSNDSHPMKQAHTSSLMTSNFLPGSFYSIALCLLQPLSRGNVNIQSKDPNILVKEDINYLSYSLGLKILAHYMQYTATIIIETDPLKPLLKEGAGGANLSSWHPASMCAMCRSSWVVHGTKNLRVVDANMFLIPSRANPVATVYAVAEKPADLIKGSV</sequence>
<comment type="similarity">
    <text evidence="1">Belongs to the GMC oxidoreductase family.</text>
</comment>
<dbReference type="SUPFAM" id="SSF51905">
    <property type="entry name" value="FAD/NAD(P)-binding domain"/>
    <property type="match status" value="1"/>
</dbReference>